<feature type="compositionally biased region" description="Polar residues" evidence="1">
    <location>
        <begin position="11"/>
        <end position="20"/>
    </location>
</feature>
<evidence type="ECO:0000313" key="3">
    <source>
        <dbReference type="Proteomes" id="UP000324222"/>
    </source>
</evidence>
<sequence length="115" mass="13205">MVKSGNPLWSLLSTSTSQPHQDNHPPLVTMPPKCKLRDEWLVKEEFIPWLTRVEGDPEKAFCTMCNRELSTLKRHKTRQYHITNEASRIQDQEGGIRVRQEIVPPGDSSNEVLLA</sequence>
<accession>A0A5B7D908</accession>
<proteinExistence type="predicted"/>
<name>A0A5B7D908_PORTR</name>
<keyword evidence="3" id="KW-1185">Reference proteome</keyword>
<dbReference type="EMBL" id="VSRR010000621">
    <property type="protein sequence ID" value="MPC17781.1"/>
    <property type="molecule type" value="Genomic_DNA"/>
</dbReference>
<dbReference type="Proteomes" id="UP000324222">
    <property type="component" value="Unassembled WGS sequence"/>
</dbReference>
<comment type="caution">
    <text evidence="2">The sequence shown here is derived from an EMBL/GenBank/DDBJ whole genome shotgun (WGS) entry which is preliminary data.</text>
</comment>
<protein>
    <submittedName>
        <fullName evidence="2">Uncharacterized protein</fullName>
    </submittedName>
</protein>
<feature type="region of interest" description="Disordered" evidence="1">
    <location>
        <begin position="1"/>
        <end position="30"/>
    </location>
</feature>
<reference evidence="2 3" key="1">
    <citation type="submission" date="2019-05" db="EMBL/GenBank/DDBJ databases">
        <title>Another draft genome of Portunus trituberculatus and its Hox gene families provides insights of decapod evolution.</title>
        <authorList>
            <person name="Jeong J.-H."/>
            <person name="Song I."/>
            <person name="Kim S."/>
            <person name="Choi T."/>
            <person name="Kim D."/>
            <person name="Ryu S."/>
            <person name="Kim W."/>
        </authorList>
    </citation>
    <scope>NUCLEOTIDE SEQUENCE [LARGE SCALE GENOMIC DNA]</scope>
    <source>
        <tissue evidence="2">Muscle</tissue>
    </source>
</reference>
<organism evidence="2 3">
    <name type="scientific">Portunus trituberculatus</name>
    <name type="common">Swimming crab</name>
    <name type="synonym">Neptunus trituberculatus</name>
    <dbReference type="NCBI Taxonomy" id="210409"/>
    <lineage>
        <taxon>Eukaryota</taxon>
        <taxon>Metazoa</taxon>
        <taxon>Ecdysozoa</taxon>
        <taxon>Arthropoda</taxon>
        <taxon>Crustacea</taxon>
        <taxon>Multicrustacea</taxon>
        <taxon>Malacostraca</taxon>
        <taxon>Eumalacostraca</taxon>
        <taxon>Eucarida</taxon>
        <taxon>Decapoda</taxon>
        <taxon>Pleocyemata</taxon>
        <taxon>Brachyura</taxon>
        <taxon>Eubrachyura</taxon>
        <taxon>Portunoidea</taxon>
        <taxon>Portunidae</taxon>
        <taxon>Portuninae</taxon>
        <taxon>Portunus</taxon>
    </lineage>
</organism>
<evidence type="ECO:0000256" key="1">
    <source>
        <dbReference type="SAM" id="MobiDB-lite"/>
    </source>
</evidence>
<dbReference type="AlphaFoldDB" id="A0A5B7D908"/>
<gene>
    <name evidence="2" type="ORF">E2C01_010647</name>
</gene>
<evidence type="ECO:0000313" key="2">
    <source>
        <dbReference type="EMBL" id="MPC17781.1"/>
    </source>
</evidence>